<accession>A0A0V1KL60</accession>
<organism evidence="1 2">
    <name type="scientific">Trichinella nativa</name>
    <dbReference type="NCBI Taxonomy" id="6335"/>
    <lineage>
        <taxon>Eukaryota</taxon>
        <taxon>Metazoa</taxon>
        <taxon>Ecdysozoa</taxon>
        <taxon>Nematoda</taxon>
        <taxon>Enoplea</taxon>
        <taxon>Dorylaimia</taxon>
        <taxon>Trichinellida</taxon>
        <taxon>Trichinellidae</taxon>
        <taxon>Trichinella</taxon>
    </lineage>
</organism>
<dbReference type="Proteomes" id="UP000054721">
    <property type="component" value="Unassembled WGS sequence"/>
</dbReference>
<name>A0A0V1KL60_9BILA</name>
<proteinExistence type="predicted"/>
<reference evidence="1 2" key="1">
    <citation type="submission" date="2015-05" db="EMBL/GenBank/DDBJ databases">
        <title>Evolution of Trichinella species and genotypes.</title>
        <authorList>
            <person name="Korhonen P.K."/>
            <person name="Edoardo P."/>
            <person name="Giuseppe L.R."/>
            <person name="Gasser R.B."/>
        </authorList>
    </citation>
    <scope>NUCLEOTIDE SEQUENCE [LARGE SCALE GENOMIC DNA]</scope>
    <source>
        <strain evidence="1">ISS10</strain>
    </source>
</reference>
<keyword evidence="2" id="KW-1185">Reference proteome</keyword>
<dbReference type="OrthoDB" id="2306559at2759"/>
<dbReference type="AlphaFoldDB" id="A0A0V1KL60"/>
<protein>
    <submittedName>
        <fullName evidence="1">Uncharacterized protein</fullName>
    </submittedName>
</protein>
<evidence type="ECO:0000313" key="1">
    <source>
        <dbReference type="EMBL" id="KRZ48045.1"/>
    </source>
</evidence>
<dbReference type="EMBL" id="JYDW01000483">
    <property type="protein sequence ID" value="KRZ48045.1"/>
    <property type="molecule type" value="Genomic_DNA"/>
</dbReference>
<comment type="caution">
    <text evidence="1">The sequence shown here is derived from an EMBL/GenBank/DDBJ whole genome shotgun (WGS) entry which is preliminary data.</text>
</comment>
<gene>
    <name evidence="1" type="ORF">T02_1349</name>
</gene>
<evidence type="ECO:0000313" key="2">
    <source>
        <dbReference type="Proteomes" id="UP000054721"/>
    </source>
</evidence>
<sequence length="119" mass="13563">MSKAPEFFSGTPPAASVLARRFDIVAVQKTAKVEENAKKKRFNYSKFRRAESEKKTPPHGRNQVKRVIVTPAVYPRLIEFLHFDIQSTGQKSHCVITDHRPSQCFVLIIQSDSLCPCQF</sequence>